<keyword evidence="2 3" id="KW-0456">Lyase</keyword>
<organism evidence="5 6">
    <name type="scientific">Pseudomonas syringae pv. primulae</name>
    <dbReference type="NCBI Taxonomy" id="251707"/>
    <lineage>
        <taxon>Bacteria</taxon>
        <taxon>Pseudomonadati</taxon>
        <taxon>Pseudomonadota</taxon>
        <taxon>Gammaproteobacteria</taxon>
        <taxon>Pseudomonadales</taxon>
        <taxon>Pseudomonadaceae</taxon>
        <taxon>Pseudomonas</taxon>
    </lineage>
</organism>
<evidence type="ECO:0000256" key="4">
    <source>
        <dbReference type="PIRSR" id="PIRSR001365-2"/>
    </source>
</evidence>
<feature type="binding site" evidence="4">
    <location>
        <position position="231"/>
    </location>
    <ligand>
        <name>pyruvate</name>
        <dbReference type="ChEBI" id="CHEBI:15361"/>
    </ligand>
</feature>
<proteinExistence type="inferred from homology"/>
<dbReference type="PANTHER" id="PTHR12128:SF66">
    <property type="entry name" value="4-HYDROXY-2-OXOGLUTARATE ALDOLASE, MITOCHONDRIAL"/>
    <property type="match status" value="1"/>
</dbReference>
<evidence type="ECO:0000256" key="3">
    <source>
        <dbReference type="PIRNR" id="PIRNR001365"/>
    </source>
</evidence>
<evidence type="ECO:0000313" key="5">
    <source>
        <dbReference type="EMBL" id="RMR05948.1"/>
    </source>
</evidence>
<gene>
    <name evidence="5" type="ORF">ALP92_03795</name>
</gene>
<name>A0A3M4RTB7_9PSED</name>
<dbReference type="Gene3D" id="3.20.20.70">
    <property type="entry name" value="Aldolase class I"/>
    <property type="match status" value="1"/>
</dbReference>
<sequence>MSNFDRNDLSNRLYIAMVNPWKENTYELDEPALRKLVQYFLTIGKGKNMGIIANPEAGELFYMTPEEKREVVKIVLEEVKGQMPVFAGVLENATNETVKLAVDMKKMGVDGLFVMPAIGAIDITTSWNPVAYPEVWLDEIKAIDDACDLPILAHPVGTPSIGFGIGIPTETTIAICNAVPNMIGWKMTYNWEGWKKVGRALKKQQPSVTVLGACASLFHEAISTDLFDGTVTGSFCYAAEPMLEHISLLKQGRNEEALALWDGGLAELQEWMYSDMSRLHLRYKVASWLRGLVPHPYMRRPMPAPNQYEIDTLVKLLRGAKLELISDEKIASLHARPELAINR</sequence>
<dbReference type="SMART" id="SM01130">
    <property type="entry name" value="DHDPS"/>
    <property type="match status" value="1"/>
</dbReference>
<dbReference type="Proteomes" id="UP000276615">
    <property type="component" value="Unassembled WGS sequence"/>
</dbReference>
<dbReference type="EMBL" id="RBRQ01000247">
    <property type="protein sequence ID" value="RMR05948.1"/>
    <property type="molecule type" value="Genomic_DNA"/>
</dbReference>
<dbReference type="GO" id="GO:0008840">
    <property type="term" value="F:4-hydroxy-tetrahydrodipicolinate synthase activity"/>
    <property type="evidence" value="ECO:0007669"/>
    <property type="project" value="TreeGrafter"/>
</dbReference>
<reference evidence="5 6" key="1">
    <citation type="submission" date="2018-08" db="EMBL/GenBank/DDBJ databases">
        <title>Recombination of ecologically and evolutionarily significant loci maintains genetic cohesion in the Pseudomonas syringae species complex.</title>
        <authorList>
            <person name="Dillon M."/>
            <person name="Thakur S."/>
            <person name="Almeida R.N.D."/>
            <person name="Weir B.S."/>
            <person name="Guttman D.S."/>
        </authorList>
    </citation>
    <scope>NUCLEOTIDE SEQUENCE [LARGE SCALE GENOMIC DNA]</scope>
    <source>
        <strain evidence="5 6">ICMP 8670</strain>
    </source>
</reference>
<evidence type="ECO:0000256" key="2">
    <source>
        <dbReference type="ARBA" id="ARBA00023239"/>
    </source>
</evidence>
<protein>
    <submittedName>
        <fullName evidence="5">Dihydrodipicolinate synthetase</fullName>
    </submittedName>
</protein>
<dbReference type="CDD" id="cd00408">
    <property type="entry name" value="DHDPS-like"/>
    <property type="match status" value="1"/>
</dbReference>
<comment type="caution">
    <text evidence="5">The sequence shown here is derived from an EMBL/GenBank/DDBJ whole genome shotgun (WGS) entry which is preliminary data.</text>
</comment>
<dbReference type="SUPFAM" id="SSF51569">
    <property type="entry name" value="Aldolase"/>
    <property type="match status" value="1"/>
</dbReference>
<dbReference type="InterPro" id="IPR013785">
    <property type="entry name" value="Aldolase_TIM"/>
</dbReference>
<evidence type="ECO:0000313" key="6">
    <source>
        <dbReference type="Proteomes" id="UP000276615"/>
    </source>
</evidence>
<dbReference type="PANTHER" id="PTHR12128">
    <property type="entry name" value="DIHYDRODIPICOLINATE SYNTHASE"/>
    <property type="match status" value="1"/>
</dbReference>
<dbReference type="PIRSF" id="PIRSF001365">
    <property type="entry name" value="DHDPS"/>
    <property type="match status" value="1"/>
</dbReference>
<comment type="similarity">
    <text evidence="1 3">Belongs to the DapA family.</text>
</comment>
<evidence type="ECO:0000256" key="1">
    <source>
        <dbReference type="ARBA" id="ARBA00007592"/>
    </source>
</evidence>
<dbReference type="Pfam" id="PF00701">
    <property type="entry name" value="DHDPS"/>
    <property type="match status" value="1"/>
</dbReference>
<dbReference type="RefSeq" id="WP_122284078.1">
    <property type="nucleotide sequence ID" value="NZ_RBRQ01000247.1"/>
</dbReference>
<dbReference type="InterPro" id="IPR002220">
    <property type="entry name" value="DapA-like"/>
</dbReference>
<dbReference type="AlphaFoldDB" id="A0A3M4RTB7"/>
<accession>A0A3M4RTB7</accession>